<evidence type="ECO:0000256" key="2">
    <source>
        <dbReference type="ARBA" id="ARBA00005887"/>
    </source>
</evidence>
<comment type="caution">
    <text evidence="10">The sequence shown here is derived from an EMBL/GenBank/DDBJ whole genome shotgun (WGS) entry which is preliminary data.</text>
</comment>
<evidence type="ECO:0000259" key="9">
    <source>
        <dbReference type="Pfam" id="PF00909"/>
    </source>
</evidence>
<gene>
    <name evidence="10" type="ORF">MGAL_10B089413</name>
</gene>
<feature type="transmembrane region" description="Helical" evidence="8">
    <location>
        <begin position="366"/>
        <end position="394"/>
    </location>
</feature>
<dbReference type="Proteomes" id="UP000596742">
    <property type="component" value="Unassembled WGS sequence"/>
</dbReference>
<dbReference type="GO" id="GO:0097272">
    <property type="term" value="P:ammonium homeostasis"/>
    <property type="evidence" value="ECO:0007669"/>
    <property type="project" value="TreeGrafter"/>
</dbReference>
<dbReference type="OrthoDB" id="534912at2759"/>
<dbReference type="EMBL" id="UYJE01010000">
    <property type="protein sequence ID" value="VDI78793.1"/>
    <property type="molecule type" value="Genomic_DNA"/>
</dbReference>
<evidence type="ECO:0000256" key="5">
    <source>
        <dbReference type="ARBA" id="ARBA00022989"/>
    </source>
</evidence>
<keyword evidence="5 8" id="KW-1133">Transmembrane helix</keyword>
<dbReference type="Gene3D" id="1.10.3430.10">
    <property type="entry name" value="Ammonium transporter AmtB like domains"/>
    <property type="match status" value="1"/>
</dbReference>
<feature type="domain" description="Ammonium transporter AmtB-like" evidence="9">
    <location>
        <begin position="79"/>
        <end position="494"/>
    </location>
</feature>
<comment type="similarity">
    <text evidence="2">Belongs to the ammonia transporter channel (TC 1.A.11.2) family.</text>
</comment>
<feature type="transmembrane region" description="Helical" evidence="8">
    <location>
        <begin position="401"/>
        <end position="422"/>
    </location>
</feature>
<feature type="transmembrane region" description="Helical" evidence="8">
    <location>
        <begin position="155"/>
        <end position="177"/>
    </location>
</feature>
<evidence type="ECO:0000256" key="1">
    <source>
        <dbReference type="ARBA" id="ARBA00004141"/>
    </source>
</evidence>
<comment type="subcellular location">
    <subcellularLocation>
        <location evidence="1">Membrane</location>
        <topology evidence="1">Multi-pass membrane protein</topology>
    </subcellularLocation>
</comment>
<feature type="transmembrane region" description="Helical" evidence="8">
    <location>
        <begin position="340"/>
        <end position="360"/>
    </location>
</feature>
<keyword evidence="3" id="KW-0813">Transport</keyword>
<keyword evidence="11" id="KW-1185">Reference proteome</keyword>
<keyword evidence="4 8" id="KW-0812">Transmembrane</keyword>
<feature type="transmembrane region" description="Helical" evidence="8">
    <location>
        <begin position="109"/>
        <end position="135"/>
    </location>
</feature>
<dbReference type="InterPro" id="IPR024041">
    <property type="entry name" value="NH4_transpt_AmtB-like_dom"/>
</dbReference>
<feature type="transmembrane region" description="Helical" evidence="8">
    <location>
        <begin position="442"/>
        <end position="469"/>
    </location>
</feature>
<dbReference type="GO" id="GO:0005886">
    <property type="term" value="C:plasma membrane"/>
    <property type="evidence" value="ECO:0007669"/>
    <property type="project" value="TreeGrafter"/>
</dbReference>
<feature type="transmembrane region" description="Helical" evidence="8">
    <location>
        <begin position="227"/>
        <end position="248"/>
    </location>
</feature>
<organism evidence="10 11">
    <name type="scientific">Mytilus galloprovincialis</name>
    <name type="common">Mediterranean mussel</name>
    <dbReference type="NCBI Taxonomy" id="29158"/>
    <lineage>
        <taxon>Eukaryota</taxon>
        <taxon>Metazoa</taxon>
        <taxon>Spiralia</taxon>
        <taxon>Lophotrochozoa</taxon>
        <taxon>Mollusca</taxon>
        <taxon>Bivalvia</taxon>
        <taxon>Autobranchia</taxon>
        <taxon>Pteriomorphia</taxon>
        <taxon>Mytilida</taxon>
        <taxon>Mytiloidea</taxon>
        <taxon>Mytilidae</taxon>
        <taxon>Mytilinae</taxon>
        <taxon>Mytilus</taxon>
    </lineage>
</organism>
<protein>
    <submittedName>
        <fullName evidence="10">Ammonium transporter, Amt family</fullName>
    </submittedName>
</protein>
<keyword evidence="6 8" id="KW-0472">Membrane</keyword>
<dbReference type="PANTHER" id="PTHR11730:SF6">
    <property type="entry name" value="AMMONIUM TRANSPORTER"/>
    <property type="match status" value="1"/>
</dbReference>
<proteinExistence type="inferred from homology"/>
<dbReference type="AlphaFoldDB" id="A0A8B6HFW2"/>
<dbReference type="Pfam" id="PF00909">
    <property type="entry name" value="Ammonium_transp"/>
    <property type="match status" value="1"/>
</dbReference>
<evidence type="ECO:0000256" key="8">
    <source>
        <dbReference type="SAM" id="Phobius"/>
    </source>
</evidence>
<evidence type="ECO:0000256" key="6">
    <source>
        <dbReference type="ARBA" id="ARBA00023136"/>
    </source>
</evidence>
<feature type="transmembrane region" description="Helical" evidence="8">
    <location>
        <begin position="76"/>
        <end position="97"/>
    </location>
</feature>
<dbReference type="GO" id="GO:0008519">
    <property type="term" value="F:ammonium channel activity"/>
    <property type="evidence" value="ECO:0007669"/>
    <property type="project" value="InterPro"/>
</dbReference>
<evidence type="ECO:0000313" key="10">
    <source>
        <dbReference type="EMBL" id="VDI78793.1"/>
    </source>
</evidence>
<evidence type="ECO:0000256" key="4">
    <source>
        <dbReference type="ARBA" id="ARBA00022692"/>
    </source>
</evidence>
<feature type="transmembrane region" description="Helical" evidence="8">
    <location>
        <begin position="302"/>
        <end position="328"/>
    </location>
</feature>
<feature type="transmembrane region" description="Helical" evidence="8">
    <location>
        <begin position="269"/>
        <end position="290"/>
    </location>
</feature>
<accession>A0A8B6HFW2</accession>
<evidence type="ECO:0000313" key="11">
    <source>
        <dbReference type="Proteomes" id="UP000596742"/>
    </source>
</evidence>
<dbReference type="InterPro" id="IPR029020">
    <property type="entry name" value="Ammonium/urea_transptr"/>
</dbReference>
<dbReference type="SUPFAM" id="SSF111352">
    <property type="entry name" value="Ammonium transporter"/>
    <property type="match status" value="1"/>
</dbReference>
<keyword evidence="7" id="KW-0924">Ammonia transport</keyword>
<name>A0A8B6HFW2_MYTGA</name>
<sequence>MVLIGCASCTLYMGMHESADLEFMRQFPIMLRLNTLLNLQPKLAMVNQPLLDVLAQLSNTTSTEVSLALSVESRKGIQIISIIFMILSQGGFGLLYSGLSRARNALTPYIAVFINMFIVLFCVWGVGYTFAWMSGNKFIGHRRKWFGSEMVSTDYIPWALHACYTMFVANIACGGILERGRPITYFVLSMFLAFFIHPVVVHWAWDEEGWLQTVHLRDKTDVVFKDIGGSCVIHVAGGISGFVGALLCRPRQERTRKVSAFKILHSHSAPMTGFGGIVIYCGLITLQLTRVIATNSQANSDLIAIAIINNFLASLGSSFVVLLLAWALNNLNQSSSKSKFHWPMIQAVVNAALVGSVSVAAGCDSYYPYISFVVGLIGGLVYMFYSFVVYLCMVDDPAETFAVHFGPGFWGVLAAAIFSRTYGAAYQTKVNGTYEETPYLIFAWNLIGAIVITAWCFVLVLIILLIVLLSGKLRVKKDIECEGVDADAFQEFAYPIEAWKRAPFEEKFQMQDDVSDISEKPSMPQTDHNHDCCRYCPEHDDRYRPLPPYCPEHDDRPRSQPPRYWPEHYFNSYRPNYFMAPRAKLVRPPYGSIYKI</sequence>
<reference evidence="10" key="1">
    <citation type="submission" date="2018-11" db="EMBL/GenBank/DDBJ databases">
        <authorList>
            <person name="Alioto T."/>
            <person name="Alioto T."/>
        </authorList>
    </citation>
    <scope>NUCLEOTIDE SEQUENCE</scope>
</reference>
<feature type="transmembrane region" description="Helical" evidence="8">
    <location>
        <begin position="184"/>
        <end position="205"/>
    </location>
</feature>
<evidence type="ECO:0000256" key="7">
    <source>
        <dbReference type="ARBA" id="ARBA00023177"/>
    </source>
</evidence>
<dbReference type="PANTHER" id="PTHR11730">
    <property type="entry name" value="AMMONIUM TRANSPORTER"/>
    <property type="match status" value="1"/>
</dbReference>
<evidence type="ECO:0000256" key="3">
    <source>
        <dbReference type="ARBA" id="ARBA00022448"/>
    </source>
</evidence>